<dbReference type="RefSeq" id="WP_002481446.1">
    <property type="nucleotide sequence ID" value="NZ_AXDY01000004.1"/>
</dbReference>
<dbReference type="SUPFAM" id="SSF46785">
    <property type="entry name" value="Winged helix' DNA-binding domain"/>
    <property type="match status" value="1"/>
</dbReference>
<dbReference type="InterPro" id="IPR055166">
    <property type="entry name" value="Transc_reg_Sar_Rot_HTH"/>
</dbReference>
<dbReference type="EMBL" id="AXDY01000004">
    <property type="protein sequence ID" value="ERS93743.1"/>
    <property type="molecule type" value="Genomic_DNA"/>
</dbReference>
<keyword evidence="6" id="KW-1185">Reference proteome</keyword>
<evidence type="ECO:0000313" key="5">
    <source>
        <dbReference type="EMBL" id="ERS93743.1"/>
    </source>
</evidence>
<gene>
    <name evidence="5" type="ORF">SSIM_05975</name>
</gene>
<dbReference type="InterPro" id="IPR036388">
    <property type="entry name" value="WH-like_DNA-bd_sf"/>
</dbReference>
<sequence>MKKSNLEKLLNEYKKFMDLTRFIEETYKINMNDFVILNCVHENCTEEKMLMQPFLKIATDSFEISRTKVLASIRKLVNQDRVSKVRSESDERKVYIYMDDKNIEKLDQMLKDIDKFLG</sequence>
<evidence type="ECO:0000313" key="6">
    <source>
        <dbReference type="Proteomes" id="UP000017131"/>
    </source>
</evidence>
<keyword evidence="1" id="KW-0805">Transcription regulation</keyword>
<dbReference type="InterPro" id="IPR036390">
    <property type="entry name" value="WH_DNA-bd_sf"/>
</dbReference>
<name>A0ABN0PDX4_STASI</name>
<keyword evidence="2" id="KW-0238">DNA-binding</keyword>
<dbReference type="Proteomes" id="UP000017131">
    <property type="component" value="Unassembled WGS sequence"/>
</dbReference>
<dbReference type="NCBIfam" id="TIGR01889">
    <property type="entry name" value="Staph_reg_Sar"/>
    <property type="match status" value="1"/>
</dbReference>
<dbReference type="InterPro" id="IPR010166">
    <property type="entry name" value="SarA/Rot_dom"/>
</dbReference>
<evidence type="ECO:0000256" key="1">
    <source>
        <dbReference type="ARBA" id="ARBA00023015"/>
    </source>
</evidence>
<dbReference type="Pfam" id="PF22381">
    <property type="entry name" value="Staph_reg_Sar_Rot"/>
    <property type="match status" value="1"/>
</dbReference>
<proteinExistence type="predicted"/>
<dbReference type="GeneID" id="77332435"/>
<evidence type="ECO:0000256" key="3">
    <source>
        <dbReference type="ARBA" id="ARBA00023163"/>
    </source>
</evidence>
<accession>A0ABN0PDX4</accession>
<feature type="domain" description="Transcriptional regulator SarA/SarZ/Rot-like helix-turn-helix" evidence="4">
    <location>
        <begin position="20"/>
        <end position="109"/>
    </location>
</feature>
<comment type="caution">
    <text evidence="5">The sequence shown here is derived from an EMBL/GenBank/DDBJ whole genome shotgun (WGS) entry which is preliminary data.</text>
</comment>
<reference evidence="5 6" key="1">
    <citation type="journal article" date="2013" name="Genome Announc.">
        <title>Draft Genome Sequence of Staphylococcus simulans UMC-CNS-990, Isolated from a Case of Chronic Bovine Mastitis.</title>
        <authorList>
            <person name="Calcutt M.J."/>
            <person name="Foecking M.F."/>
            <person name="Hsieh H.Y."/>
            <person name="Perry J."/>
            <person name="Stewart G.C."/>
            <person name="Middleton J.R."/>
        </authorList>
    </citation>
    <scope>NUCLEOTIDE SEQUENCE [LARGE SCALE GENOMIC DNA]</scope>
    <source>
        <strain evidence="5 6">UMC-CNS-990</strain>
    </source>
</reference>
<organism evidence="5 6">
    <name type="scientific">Staphylococcus simulans UMC-CNS-990</name>
    <dbReference type="NCBI Taxonomy" id="1405498"/>
    <lineage>
        <taxon>Bacteria</taxon>
        <taxon>Bacillati</taxon>
        <taxon>Bacillota</taxon>
        <taxon>Bacilli</taxon>
        <taxon>Bacillales</taxon>
        <taxon>Staphylococcaceae</taxon>
        <taxon>Staphylococcus</taxon>
    </lineage>
</organism>
<protein>
    <submittedName>
        <fullName evidence="5">MarR family transcriptional regulator</fullName>
    </submittedName>
</protein>
<dbReference type="Gene3D" id="1.10.10.10">
    <property type="entry name" value="Winged helix-like DNA-binding domain superfamily/Winged helix DNA-binding domain"/>
    <property type="match status" value="1"/>
</dbReference>
<evidence type="ECO:0000259" key="4">
    <source>
        <dbReference type="Pfam" id="PF22381"/>
    </source>
</evidence>
<keyword evidence="3" id="KW-0804">Transcription</keyword>
<evidence type="ECO:0000256" key="2">
    <source>
        <dbReference type="ARBA" id="ARBA00023125"/>
    </source>
</evidence>